<reference evidence="1 2" key="1">
    <citation type="submission" date="2020-05" db="EMBL/GenBank/DDBJ databases">
        <title>Draft genome sequence of Desulfovibrio psychrotolerans JS1T.</title>
        <authorList>
            <person name="Ueno A."/>
            <person name="Tamazawa S."/>
            <person name="Tamamura S."/>
            <person name="Murakami T."/>
            <person name="Kiyama T."/>
            <person name="Inomata H."/>
            <person name="Amano Y."/>
            <person name="Miyakawa K."/>
            <person name="Tamaki H."/>
            <person name="Naganuma T."/>
            <person name="Kaneko K."/>
        </authorList>
    </citation>
    <scope>NUCLEOTIDE SEQUENCE [LARGE SCALE GENOMIC DNA]</scope>
    <source>
        <strain evidence="1 2">JS1</strain>
    </source>
</reference>
<sequence length="85" mass="9990">MKDNLGLYYYPDPADKKTRVYVCMEADEVHFRVWRDDHPQVWDRHGWVPYSAIEQAAGLYKEMGRASDPMRLYDIGVAKVLLREG</sequence>
<dbReference type="RefSeq" id="WP_174409015.1">
    <property type="nucleotide sequence ID" value="NZ_BLVP01000005.1"/>
</dbReference>
<comment type="caution">
    <text evidence="1">The sequence shown here is derived from an EMBL/GenBank/DDBJ whole genome shotgun (WGS) entry which is preliminary data.</text>
</comment>
<organism evidence="1 2">
    <name type="scientific">Desulfovibrio psychrotolerans</name>
    <dbReference type="NCBI Taxonomy" id="415242"/>
    <lineage>
        <taxon>Bacteria</taxon>
        <taxon>Pseudomonadati</taxon>
        <taxon>Thermodesulfobacteriota</taxon>
        <taxon>Desulfovibrionia</taxon>
        <taxon>Desulfovibrionales</taxon>
        <taxon>Desulfovibrionaceae</taxon>
        <taxon>Desulfovibrio</taxon>
    </lineage>
</organism>
<dbReference type="Proteomes" id="UP000503820">
    <property type="component" value="Unassembled WGS sequence"/>
</dbReference>
<gene>
    <name evidence="1" type="ORF">DSM19430T_10210</name>
</gene>
<accession>A0A7J0BRJ2</accession>
<dbReference type="EMBL" id="BLVP01000005">
    <property type="protein sequence ID" value="GFM36337.1"/>
    <property type="molecule type" value="Genomic_DNA"/>
</dbReference>
<keyword evidence="2" id="KW-1185">Reference proteome</keyword>
<name>A0A7J0BRJ2_9BACT</name>
<evidence type="ECO:0000313" key="1">
    <source>
        <dbReference type="EMBL" id="GFM36337.1"/>
    </source>
</evidence>
<evidence type="ECO:0000313" key="2">
    <source>
        <dbReference type="Proteomes" id="UP000503820"/>
    </source>
</evidence>
<protein>
    <submittedName>
        <fullName evidence="1">Uncharacterized protein</fullName>
    </submittedName>
</protein>
<dbReference type="AlphaFoldDB" id="A0A7J0BRJ2"/>
<proteinExistence type="predicted"/>